<sequence>MIECPTYGTRMKHQKEQREIHQNTMVEHMIKLQAECTALPADACKRLLSTAVAEYERRIGAVLESSDSCQFLGSVFYASTILTTIGYGHRTCYTTWGRAATIIYAIIGIPLMLTLVNGLGKRLFLRRSAYHIHNKYLISANRDSQWPPVCRTMSVDDVDFPLALSLGIVILYILVCSAVFMMWERRWDYFTALYFFFISLSTIGFGDVVPESITFTLIGFPFYVVGLSLVSVCINVIQAKVERSCDLTVEQIYLGNEVTINSGTTTTADEPQAGNEQRPTEAPTLDVIQIFRSPGEPLLNLPRARFGWNWRAHLRNGKQKNLH</sequence>
<dbReference type="EMBL" id="HG805812">
    <property type="protein sequence ID" value="CDW51938.1"/>
    <property type="molecule type" value="Genomic_DNA"/>
</dbReference>
<dbReference type="GO" id="GO:0022841">
    <property type="term" value="F:potassium ion leak channel activity"/>
    <property type="evidence" value="ECO:0007669"/>
    <property type="project" value="TreeGrafter"/>
</dbReference>
<accession>A0A077YWT5</accession>
<dbReference type="InterPro" id="IPR013099">
    <property type="entry name" value="K_chnl_dom"/>
</dbReference>
<dbReference type="PANTHER" id="PTHR11003">
    <property type="entry name" value="POTASSIUM CHANNEL, SUBFAMILY K"/>
    <property type="match status" value="1"/>
</dbReference>
<comment type="similarity">
    <text evidence="8">Belongs to the two pore domain potassium channel (TC 1.A.1.8) family.</text>
</comment>
<keyword evidence="7 8" id="KW-0407">Ion channel</keyword>
<proteinExistence type="inferred from homology"/>
<feature type="domain" description="Potassium channel" evidence="10">
    <location>
        <begin position="168"/>
        <end position="241"/>
    </location>
</feature>
<keyword evidence="5 8" id="KW-0406">Ion transport</keyword>
<evidence type="ECO:0000256" key="4">
    <source>
        <dbReference type="ARBA" id="ARBA00022989"/>
    </source>
</evidence>
<dbReference type="Pfam" id="PF07885">
    <property type="entry name" value="Ion_trans_2"/>
    <property type="match status" value="2"/>
</dbReference>
<dbReference type="GO" id="GO:0015271">
    <property type="term" value="F:outward rectifier potassium channel activity"/>
    <property type="evidence" value="ECO:0007669"/>
    <property type="project" value="TreeGrafter"/>
</dbReference>
<dbReference type="STRING" id="36087.A0A077YWT5"/>
<evidence type="ECO:0000313" key="11">
    <source>
        <dbReference type="EMBL" id="CDW51938.1"/>
    </source>
</evidence>
<feature type="transmembrane region" description="Helical" evidence="9">
    <location>
        <begin position="215"/>
        <end position="237"/>
    </location>
</feature>
<gene>
    <name evidence="11" type="ORF">TTRE_0000019701</name>
</gene>
<evidence type="ECO:0000256" key="8">
    <source>
        <dbReference type="RuleBase" id="RU003857"/>
    </source>
</evidence>
<keyword evidence="2 8" id="KW-0813">Transport</keyword>
<evidence type="ECO:0000256" key="2">
    <source>
        <dbReference type="ARBA" id="ARBA00022448"/>
    </source>
</evidence>
<evidence type="ECO:0000256" key="1">
    <source>
        <dbReference type="ARBA" id="ARBA00004141"/>
    </source>
</evidence>
<evidence type="ECO:0000256" key="9">
    <source>
        <dbReference type="SAM" id="Phobius"/>
    </source>
</evidence>
<dbReference type="GO" id="GO:0030322">
    <property type="term" value="P:stabilization of membrane potential"/>
    <property type="evidence" value="ECO:0007669"/>
    <property type="project" value="TreeGrafter"/>
</dbReference>
<keyword evidence="3 8" id="KW-0812">Transmembrane</keyword>
<protein>
    <submittedName>
        <fullName evidence="11">Ion trans 2 domain containing protein</fullName>
    </submittedName>
</protein>
<keyword evidence="12" id="KW-1185">Reference proteome</keyword>
<feature type="transmembrane region" description="Helical" evidence="9">
    <location>
        <begin position="190"/>
        <end position="209"/>
    </location>
</feature>
<dbReference type="SUPFAM" id="SSF81324">
    <property type="entry name" value="Voltage-gated potassium channels"/>
    <property type="match status" value="2"/>
</dbReference>
<dbReference type="Gene3D" id="1.10.287.70">
    <property type="match status" value="1"/>
</dbReference>
<reference evidence="11" key="2">
    <citation type="submission" date="2014-03" db="EMBL/GenBank/DDBJ databases">
        <title>The whipworm genome and dual-species transcriptomics of an intimate host-pathogen interaction.</title>
        <authorList>
            <person name="Foth B.J."/>
            <person name="Tsai I.J."/>
            <person name="Reid A.J."/>
            <person name="Bancroft A.J."/>
            <person name="Nichol S."/>
            <person name="Tracey A."/>
            <person name="Holroyd N."/>
            <person name="Cotton J.A."/>
            <person name="Stanley E.J."/>
            <person name="Zarowiecki M."/>
            <person name="Liu J.Z."/>
            <person name="Huckvale T."/>
            <person name="Cooper P.J."/>
            <person name="Grencis R.K."/>
            <person name="Berriman M."/>
        </authorList>
    </citation>
    <scope>NUCLEOTIDE SEQUENCE [LARGE SCALE GENOMIC DNA]</scope>
</reference>
<dbReference type="GO" id="GO:0005886">
    <property type="term" value="C:plasma membrane"/>
    <property type="evidence" value="ECO:0007669"/>
    <property type="project" value="TreeGrafter"/>
</dbReference>
<name>A0A077YWT5_TRITR</name>
<evidence type="ECO:0000256" key="7">
    <source>
        <dbReference type="ARBA" id="ARBA00023303"/>
    </source>
</evidence>
<organism evidence="11 12">
    <name type="scientific">Trichuris trichiura</name>
    <name type="common">Whipworm</name>
    <name type="synonym">Trichocephalus trichiurus</name>
    <dbReference type="NCBI Taxonomy" id="36087"/>
    <lineage>
        <taxon>Eukaryota</taxon>
        <taxon>Metazoa</taxon>
        <taxon>Ecdysozoa</taxon>
        <taxon>Nematoda</taxon>
        <taxon>Enoplea</taxon>
        <taxon>Dorylaimia</taxon>
        <taxon>Trichinellida</taxon>
        <taxon>Trichuridae</taxon>
        <taxon>Trichuris</taxon>
    </lineage>
</organism>
<dbReference type="OrthoDB" id="297496at2759"/>
<evidence type="ECO:0000313" key="12">
    <source>
        <dbReference type="Proteomes" id="UP000030665"/>
    </source>
</evidence>
<reference evidence="11" key="1">
    <citation type="submission" date="2014-01" db="EMBL/GenBank/DDBJ databases">
        <authorList>
            <person name="Aslett M."/>
        </authorList>
    </citation>
    <scope>NUCLEOTIDE SEQUENCE</scope>
</reference>
<keyword evidence="4 9" id="KW-1133">Transmembrane helix</keyword>
<dbReference type="PANTHER" id="PTHR11003:SF335">
    <property type="entry name" value="POTASSIUM CHANNEL DOMAIN-CONTAINING PROTEIN"/>
    <property type="match status" value="1"/>
</dbReference>
<dbReference type="Proteomes" id="UP000030665">
    <property type="component" value="Unassembled WGS sequence"/>
</dbReference>
<evidence type="ECO:0000256" key="3">
    <source>
        <dbReference type="ARBA" id="ARBA00022692"/>
    </source>
</evidence>
<feature type="domain" description="Potassium channel" evidence="10">
    <location>
        <begin position="66"/>
        <end position="123"/>
    </location>
</feature>
<evidence type="ECO:0000256" key="5">
    <source>
        <dbReference type="ARBA" id="ARBA00023065"/>
    </source>
</evidence>
<keyword evidence="6 9" id="KW-0472">Membrane</keyword>
<dbReference type="InterPro" id="IPR003280">
    <property type="entry name" value="2pore_dom_K_chnl"/>
</dbReference>
<comment type="subcellular location">
    <subcellularLocation>
        <location evidence="1">Membrane</location>
        <topology evidence="1">Multi-pass membrane protein</topology>
    </subcellularLocation>
</comment>
<feature type="transmembrane region" description="Helical" evidence="9">
    <location>
        <begin position="162"/>
        <end position="183"/>
    </location>
</feature>
<evidence type="ECO:0000259" key="10">
    <source>
        <dbReference type="Pfam" id="PF07885"/>
    </source>
</evidence>
<feature type="transmembrane region" description="Helical" evidence="9">
    <location>
        <begin position="101"/>
        <end position="120"/>
    </location>
</feature>
<evidence type="ECO:0000256" key="6">
    <source>
        <dbReference type="ARBA" id="ARBA00023136"/>
    </source>
</evidence>
<dbReference type="AlphaFoldDB" id="A0A077YWT5"/>
<dbReference type="PRINTS" id="PR01333">
    <property type="entry name" value="2POREKCHANEL"/>
</dbReference>